<dbReference type="CDD" id="cd05466">
    <property type="entry name" value="PBP2_LTTR_substrate"/>
    <property type="match status" value="1"/>
</dbReference>
<dbReference type="GO" id="GO:0005829">
    <property type="term" value="C:cytosol"/>
    <property type="evidence" value="ECO:0007669"/>
    <property type="project" value="TreeGrafter"/>
</dbReference>
<dbReference type="SUPFAM" id="SSF53850">
    <property type="entry name" value="Periplasmic binding protein-like II"/>
    <property type="match status" value="1"/>
</dbReference>
<dbReference type="InterPro" id="IPR050950">
    <property type="entry name" value="HTH-type_LysR_regulators"/>
</dbReference>
<dbReference type="Gene3D" id="1.10.10.10">
    <property type="entry name" value="Winged helix-like DNA-binding domain superfamily/Winged helix DNA-binding domain"/>
    <property type="match status" value="1"/>
</dbReference>
<dbReference type="SUPFAM" id="SSF46785">
    <property type="entry name" value="Winged helix' DNA-binding domain"/>
    <property type="match status" value="1"/>
</dbReference>
<evidence type="ECO:0000256" key="1">
    <source>
        <dbReference type="ARBA" id="ARBA00009437"/>
    </source>
</evidence>
<dbReference type="Pfam" id="PF03466">
    <property type="entry name" value="LysR_substrate"/>
    <property type="match status" value="1"/>
</dbReference>
<gene>
    <name evidence="5" type="primary">cynR_3</name>
    <name evidence="5" type="ORF">CROST_042990</name>
</gene>
<dbReference type="KEGG" id="crw:CROST_042990"/>
<accession>A0A1S8LHY8</accession>
<dbReference type="PROSITE" id="PS50931">
    <property type="entry name" value="HTH_LYSR"/>
    <property type="match status" value="1"/>
</dbReference>
<protein>
    <submittedName>
        <fullName evidence="5">HTH-type transcriptional regulator CynR</fullName>
    </submittedName>
</protein>
<dbReference type="GO" id="GO:0003700">
    <property type="term" value="F:DNA-binding transcription factor activity"/>
    <property type="evidence" value="ECO:0007669"/>
    <property type="project" value="InterPro"/>
</dbReference>
<reference evidence="5 6" key="1">
    <citation type="submission" date="2022-04" db="EMBL/GenBank/DDBJ databases">
        <title>Genome sequence of C. roseum typestrain.</title>
        <authorList>
            <person name="Poehlein A."/>
            <person name="Schoch T."/>
            <person name="Duerre P."/>
            <person name="Daniel R."/>
        </authorList>
    </citation>
    <scope>NUCLEOTIDE SEQUENCE [LARGE SCALE GENOMIC DNA]</scope>
    <source>
        <strain evidence="5 6">DSM 7320</strain>
    </source>
</reference>
<organism evidence="5 6">
    <name type="scientific">Clostridium felsineum</name>
    <dbReference type="NCBI Taxonomy" id="36839"/>
    <lineage>
        <taxon>Bacteria</taxon>
        <taxon>Bacillati</taxon>
        <taxon>Bacillota</taxon>
        <taxon>Clostridia</taxon>
        <taxon>Eubacteriales</taxon>
        <taxon>Clostridiaceae</taxon>
        <taxon>Clostridium</taxon>
    </lineage>
</organism>
<dbReference type="PANTHER" id="PTHR30419">
    <property type="entry name" value="HTH-TYPE TRANSCRIPTIONAL REGULATOR YBHD"/>
    <property type="match status" value="1"/>
</dbReference>
<dbReference type="InterPro" id="IPR005119">
    <property type="entry name" value="LysR_subst-bd"/>
</dbReference>
<dbReference type="InterPro" id="IPR036388">
    <property type="entry name" value="WH-like_DNA-bd_sf"/>
</dbReference>
<evidence type="ECO:0000256" key="3">
    <source>
        <dbReference type="ARBA" id="ARBA00023125"/>
    </source>
</evidence>
<dbReference type="GO" id="GO:0003677">
    <property type="term" value="F:DNA binding"/>
    <property type="evidence" value="ECO:0007669"/>
    <property type="project" value="UniProtKB-KW"/>
</dbReference>
<dbReference type="Proteomes" id="UP000190951">
    <property type="component" value="Chromosome"/>
</dbReference>
<proteinExistence type="inferred from homology"/>
<evidence type="ECO:0000256" key="2">
    <source>
        <dbReference type="ARBA" id="ARBA00023015"/>
    </source>
</evidence>
<sequence length="312" mass="36047">MDFRQFEYVTIVAEEKSISKAAERLYISQPSLSQYIIRLENSLGVKLFDRTATAITLTFAGEKYIETAKNIINLNNQLTRELNDIVNLKKGRIILGVPSQAGTYILPLILPRFYEEFPNIEIIIEENIVSELEQMLLDGRVDIAILALPVQHEKIQYEAIMNEKMFLIAPFKHPICKMTGNIKFNLVKNEKFIMLKKGQRMRLISDEIFSRMEVKPNVILEIANLAVAYRLAASGMGFTIVPENVLCLLNTKPKESHFIIDDLEHTLVVAYRKGEYITRATREFIIKLKKVMDEEYTLRSKNSEDYKKIHIE</sequence>
<dbReference type="InterPro" id="IPR036390">
    <property type="entry name" value="WH_DNA-bd_sf"/>
</dbReference>
<dbReference type="EMBL" id="CP096983">
    <property type="protein sequence ID" value="URZ13533.1"/>
    <property type="molecule type" value="Genomic_DNA"/>
</dbReference>
<dbReference type="RefSeq" id="WP_077832938.1">
    <property type="nucleotide sequence ID" value="NZ_CP096983.1"/>
</dbReference>
<comment type="similarity">
    <text evidence="1">Belongs to the LysR transcriptional regulatory family.</text>
</comment>
<keyword evidence="3" id="KW-0238">DNA-binding</keyword>
<dbReference type="Pfam" id="PF00126">
    <property type="entry name" value="HTH_1"/>
    <property type="match status" value="1"/>
</dbReference>
<evidence type="ECO:0000256" key="4">
    <source>
        <dbReference type="ARBA" id="ARBA00023163"/>
    </source>
</evidence>
<keyword evidence="2" id="KW-0805">Transcription regulation</keyword>
<dbReference type="AlphaFoldDB" id="A0A1S8LHY8"/>
<keyword evidence="6" id="KW-1185">Reference proteome</keyword>
<keyword evidence="4" id="KW-0804">Transcription</keyword>
<dbReference type="InterPro" id="IPR000847">
    <property type="entry name" value="LysR_HTH_N"/>
</dbReference>
<dbReference type="FunFam" id="1.10.10.10:FF:000001">
    <property type="entry name" value="LysR family transcriptional regulator"/>
    <property type="match status" value="1"/>
</dbReference>
<dbReference type="STRING" id="84029.CROST_08450"/>
<name>A0A1S8LHY8_9CLOT</name>
<dbReference type="PRINTS" id="PR00039">
    <property type="entry name" value="HTHLYSR"/>
</dbReference>
<evidence type="ECO:0000313" key="5">
    <source>
        <dbReference type="EMBL" id="URZ13533.1"/>
    </source>
</evidence>
<evidence type="ECO:0000313" key="6">
    <source>
        <dbReference type="Proteomes" id="UP000190951"/>
    </source>
</evidence>
<dbReference type="Gene3D" id="3.40.190.290">
    <property type="match status" value="1"/>
</dbReference>